<evidence type="ECO:0000313" key="5">
    <source>
        <dbReference type="EMBL" id="OAQ39603.1"/>
    </source>
</evidence>
<dbReference type="Proteomes" id="UP000078459">
    <property type="component" value="Unassembled WGS sequence"/>
</dbReference>
<dbReference type="InterPro" id="IPR001173">
    <property type="entry name" value="Glyco_trans_2-like"/>
</dbReference>
<evidence type="ECO:0000256" key="3">
    <source>
        <dbReference type="ARBA" id="ARBA00022679"/>
    </source>
</evidence>
<keyword evidence="3 5" id="KW-0808">Transferase</keyword>
<dbReference type="STRING" id="1826909.A5893_08405"/>
<dbReference type="OrthoDB" id="9771846at2"/>
<dbReference type="SUPFAM" id="SSF53448">
    <property type="entry name" value="Nucleotide-diphospho-sugar transferases"/>
    <property type="match status" value="1"/>
</dbReference>
<dbReference type="CDD" id="cd04186">
    <property type="entry name" value="GT_2_like_c"/>
    <property type="match status" value="1"/>
</dbReference>
<organism evidence="5 6">
    <name type="scientific">Pedobacter psychrophilus</name>
    <dbReference type="NCBI Taxonomy" id="1826909"/>
    <lineage>
        <taxon>Bacteria</taxon>
        <taxon>Pseudomonadati</taxon>
        <taxon>Bacteroidota</taxon>
        <taxon>Sphingobacteriia</taxon>
        <taxon>Sphingobacteriales</taxon>
        <taxon>Sphingobacteriaceae</taxon>
        <taxon>Pedobacter</taxon>
    </lineage>
</organism>
<reference evidence="5 6" key="2">
    <citation type="submission" date="2016-06" db="EMBL/GenBank/DDBJ databases">
        <title>Pedobacter psychrophilus sp. nov., isolated from Antarctic fragmentary rock.</title>
        <authorList>
            <person name="Svec P."/>
        </authorList>
    </citation>
    <scope>NUCLEOTIDE SEQUENCE [LARGE SCALE GENOMIC DNA]</scope>
    <source>
        <strain evidence="5 6">CCM 8644</strain>
    </source>
</reference>
<gene>
    <name evidence="5" type="ORF">A5893_08405</name>
</gene>
<sequence length="340" mass="39275">MNSPKVAIVILNWNGQNYLEKFLPSVFNCPYPNLQIIVGDNDSTDESCNFLKANFPLVKVIRNERNFGFAEGYNKVLAQVEADYYILLNSDVEVTNGWIKPVIDLMESDENVAIAQPKIKSLINKNQFEYAGAAGCFIDKWAYPFCRGRIFDFVEEDNGQYDDNKEIFWAAGCALFIKSSIWKRVNGLDERFFAHMEEIDLCWRVKNLGYKVMYCGQSTVYHVGGGTLNAESPFKTYLNFRNNHYLIKKNIKPLRANFLIPYRFCLDFLAIIKFMADGKFRNAAAVSKAHRDVIKAFYNNSVKYNRDVSKTPNLVGRYKRSIVIDYFLLGNKKFKDLRND</sequence>
<dbReference type="Pfam" id="PF00535">
    <property type="entry name" value="Glycos_transf_2"/>
    <property type="match status" value="1"/>
</dbReference>
<dbReference type="Gene3D" id="3.90.550.10">
    <property type="entry name" value="Spore Coat Polysaccharide Biosynthesis Protein SpsA, Chain A"/>
    <property type="match status" value="1"/>
</dbReference>
<dbReference type="PANTHER" id="PTHR43179">
    <property type="entry name" value="RHAMNOSYLTRANSFERASE WBBL"/>
    <property type="match status" value="1"/>
</dbReference>
<reference evidence="5 6" key="1">
    <citation type="submission" date="2016-04" db="EMBL/GenBank/DDBJ databases">
        <authorList>
            <person name="Evans L.H."/>
            <person name="Alamgir A."/>
            <person name="Owens N."/>
            <person name="Weber N.D."/>
            <person name="Virtaneva K."/>
            <person name="Barbian K."/>
            <person name="Babar A."/>
            <person name="Rosenke K."/>
        </authorList>
    </citation>
    <scope>NUCLEOTIDE SEQUENCE [LARGE SCALE GENOMIC DNA]</scope>
    <source>
        <strain evidence="5 6">CCM 8644</strain>
    </source>
</reference>
<evidence type="ECO:0000313" key="6">
    <source>
        <dbReference type="Proteomes" id="UP000078459"/>
    </source>
</evidence>
<proteinExistence type="inferred from homology"/>
<evidence type="ECO:0000259" key="4">
    <source>
        <dbReference type="Pfam" id="PF00535"/>
    </source>
</evidence>
<dbReference type="InterPro" id="IPR029044">
    <property type="entry name" value="Nucleotide-diphossugar_trans"/>
</dbReference>
<dbReference type="AlphaFoldDB" id="A0A179DGM1"/>
<evidence type="ECO:0000256" key="2">
    <source>
        <dbReference type="ARBA" id="ARBA00022676"/>
    </source>
</evidence>
<accession>A0A179DGM1</accession>
<comment type="caution">
    <text evidence="5">The sequence shown here is derived from an EMBL/GenBank/DDBJ whole genome shotgun (WGS) entry which is preliminary data.</text>
</comment>
<keyword evidence="2" id="KW-0328">Glycosyltransferase</keyword>
<dbReference type="RefSeq" id="WP_068822219.1">
    <property type="nucleotide sequence ID" value="NZ_LWHJ01000027.1"/>
</dbReference>
<protein>
    <submittedName>
        <fullName evidence="5">Glycosyl transferase family 2</fullName>
    </submittedName>
</protein>
<name>A0A179DGM1_9SPHI</name>
<evidence type="ECO:0000256" key="1">
    <source>
        <dbReference type="ARBA" id="ARBA00006739"/>
    </source>
</evidence>
<keyword evidence="6" id="KW-1185">Reference proteome</keyword>
<dbReference type="PANTHER" id="PTHR43179:SF12">
    <property type="entry name" value="GALACTOFURANOSYLTRANSFERASE GLFT2"/>
    <property type="match status" value="1"/>
</dbReference>
<dbReference type="EMBL" id="LWHJ01000027">
    <property type="protein sequence ID" value="OAQ39603.1"/>
    <property type="molecule type" value="Genomic_DNA"/>
</dbReference>
<dbReference type="GO" id="GO:0016757">
    <property type="term" value="F:glycosyltransferase activity"/>
    <property type="evidence" value="ECO:0007669"/>
    <property type="project" value="UniProtKB-KW"/>
</dbReference>
<feature type="domain" description="Glycosyltransferase 2-like" evidence="4">
    <location>
        <begin position="8"/>
        <end position="180"/>
    </location>
</feature>
<comment type="similarity">
    <text evidence="1">Belongs to the glycosyltransferase 2 family.</text>
</comment>